<feature type="transmembrane region" description="Helical" evidence="13">
    <location>
        <begin position="796"/>
        <end position="819"/>
    </location>
</feature>
<reference evidence="14" key="1">
    <citation type="submission" date="2020-11" db="EMBL/GenBank/DDBJ databases">
        <title>Gallus gallus (Chicken) genome, bGalGal1, GRCg7b, maternal haplotype autosomes + Z &amp; W.</title>
        <authorList>
            <person name="Warren W."/>
            <person name="Formenti G."/>
            <person name="Fedrigo O."/>
            <person name="Haase B."/>
            <person name="Mountcastle J."/>
            <person name="Balacco J."/>
            <person name="Tracey A."/>
            <person name="Schneider V."/>
            <person name="Okimoto R."/>
            <person name="Cheng H."/>
            <person name="Hawken R."/>
            <person name="Howe K."/>
            <person name="Jarvis E.D."/>
        </authorList>
    </citation>
    <scope>NUCLEOTIDE SEQUENCE [LARGE SCALE GENOMIC DNA]</scope>
    <source>
        <strain evidence="14">Broiler</strain>
    </source>
</reference>
<dbReference type="Reactome" id="R-GGA-6798695">
    <property type="pathway name" value="Neutrophil degranulation"/>
</dbReference>
<dbReference type="GO" id="GO:0051117">
    <property type="term" value="F:ATPase binding"/>
    <property type="evidence" value="ECO:0000318"/>
    <property type="project" value="GO_Central"/>
</dbReference>
<keyword evidence="9 13" id="KW-0406">Ion transport</keyword>
<evidence type="ECO:0000256" key="11">
    <source>
        <dbReference type="ARBA" id="ARBA00023329"/>
    </source>
</evidence>
<dbReference type="GO" id="GO:0016471">
    <property type="term" value="C:vacuolar proton-transporting V-type ATPase complex"/>
    <property type="evidence" value="ECO:0000318"/>
    <property type="project" value="GO_Central"/>
</dbReference>
<sequence>MGELFRSEEMTLAQLFLQSEAAYCCVSELGELGKVQFRDLNPDVNVFQRKFVNEVRRCEEMDRKLRFVEKEIKKANIPIMDTGENPEVPFPRDMIDLEANFEKIENELKEINTNQEALKRNFLELTELKFILRKTQQFFDEMADPDLLEESSSLLEPSEMGRGAPLRLGFVAGVINRERIPTFERMLWRVCRGNVFLRQAEIENPLEDPVTGDYVHKSVFIIFFQGDQLKNRVKKICEGFRASLYPCPETPQERKEMASGVNTRIDDLQMVLNQTEDHRQRVLQAAAKNIRVWFIKVRKMKAIYHTLNLCNIDVTQKCLIAEVWCPVADLDSIQFALRRGTEHSGSTVPSILNRMQTNQTPPTYNKTNKFTCGFQNIVDAYGIGTYREINPAPYTIITFPFLFAVMFGDFGHGILMTLIAIWMVLRESRILSQKSDNEMFNTVFSGRYIILLMGLFSTYTGLIYNDCFSKSLNMFGSSWSVRPMFSKANWSDELLKTTPLLQLDPAEAGVFGGPYPFGIDPIWNIANNKLAFLNSFKMKMSVILGIIHMLFGVMLSLLNHIYFKKPLNIYLGFIPEMIFMSSLFGYLVILIFYKWTAYDAHTSKEAPSLLIHFINMFLFSYGDTSNKMLYRGQKGLQCFLVVVALLCVPWMLVAKPLVLRHQYLRRKHLEGQPVEAQVSTVPSEQALEAAAAATGTHNFGGIRVGNGPTEEDAEIIQHDQLSTHSEEGEEPTEDEVFDFADTVVYQAIHTIEYCLGCISNTASYLRLWALSLAHAQLSEVLWTMVIHTGLSVRSLAGGFGLVFIFAAFATLTVAILLVMEGLSAFLHALRLHWIEFQNKFYTGTGFKFLPFSFDPIREGKFDD</sequence>
<evidence type="ECO:0000256" key="10">
    <source>
        <dbReference type="ARBA" id="ARBA00023136"/>
    </source>
</evidence>
<proteinExistence type="inferred from homology"/>
<dbReference type="FunCoup" id="A0A1D5P5R9">
    <property type="interactions" value="2141"/>
</dbReference>
<dbReference type="Reactome" id="R-GGA-77387">
    <property type="pathway name" value="Insulin receptor recycling"/>
</dbReference>
<dbReference type="RefSeq" id="XP_046789189.1">
    <property type="nucleotide sequence ID" value="XM_046933233.1"/>
</dbReference>
<dbReference type="GO" id="GO:0046961">
    <property type="term" value="F:proton-transporting ATPase activity, rotational mechanism"/>
    <property type="evidence" value="ECO:0007669"/>
    <property type="project" value="InterPro"/>
</dbReference>
<reference evidence="14" key="3">
    <citation type="submission" date="2025-09" db="UniProtKB">
        <authorList>
            <consortium name="Ensembl"/>
        </authorList>
    </citation>
    <scope>IDENTIFICATION</scope>
    <source>
        <strain evidence="14">broiler</strain>
    </source>
</reference>
<comment type="similarity">
    <text evidence="3 13">Belongs to the V-ATPase 116 kDa subunit family.</text>
</comment>
<evidence type="ECO:0000256" key="1">
    <source>
        <dbReference type="ARBA" id="ARBA00004223"/>
    </source>
</evidence>
<dbReference type="RefSeq" id="XP_015155070.1">
    <property type="nucleotide sequence ID" value="XM_015299584.4"/>
</dbReference>
<dbReference type="GO" id="GO:0030672">
    <property type="term" value="C:synaptic vesicle membrane"/>
    <property type="evidence" value="ECO:0007669"/>
    <property type="project" value="UniProtKB-SubCell"/>
</dbReference>
<reference evidence="14" key="2">
    <citation type="submission" date="2025-08" db="UniProtKB">
        <authorList>
            <consortium name="Ensembl"/>
        </authorList>
    </citation>
    <scope>IDENTIFICATION</scope>
    <source>
        <strain evidence="14">broiler</strain>
    </source>
</reference>
<dbReference type="VEuPathDB" id="HostDB:geneid_395474"/>
<feature type="transmembrane region" description="Helical" evidence="13">
    <location>
        <begin position="767"/>
        <end position="790"/>
    </location>
</feature>
<dbReference type="Reactome" id="R-GGA-917977">
    <property type="pathway name" value="Transferrin endocytosis and recycling"/>
</dbReference>
<dbReference type="PIRSF" id="PIRSF001293">
    <property type="entry name" value="ATP6V0A1"/>
    <property type="match status" value="1"/>
</dbReference>
<evidence type="ECO:0000256" key="7">
    <source>
        <dbReference type="ARBA" id="ARBA00022989"/>
    </source>
</evidence>
<dbReference type="Ensembl" id="ENSGALT00010051373.1">
    <property type="protein sequence ID" value="ENSGALP00010030564.1"/>
    <property type="gene ID" value="ENSGALG00010021196.1"/>
</dbReference>
<dbReference type="GO" id="GO:0042470">
    <property type="term" value="C:melanosome"/>
    <property type="evidence" value="ECO:0007669"/>
    <property type="project" value="UniProtKB-SubCell"/>
</dbReference>
<dbReference type="GO" id="GO:0097401">
    <property type="term" value="P:synaptic vesicle lumen acidification"/>
    <property type="evidence" value="ECO:0007669"/>
    <property type="project" value="Ensembl"/>
</dbReference>
<evidence type="ECO:0000313" key="15">
    <source>
        <dbReference type="Proteomes" id="UP000000539"/>
    </source>
</evidence>
<name>A0A1D5P5R9_CHICK</name>
<evidence type="ECO:0000256" key="6">
    <source>
        <dbReference type="ARBA" id="ARBA00022781"/>
    </source>
</evidence>
<dbReference type="PANTHER" id="PTHR11629">
    <property type="entry name" value="VACUOLAR PROTON ATPASES"/>
    <property type="match status" value="1"/>
</dbReference>
<feature type="transmembrane region" description="Helical" evidence="13">
    <location>
        <begin position="542"/>
        <end position="563"/>
    </location>
</feature>
<evidence type="ECO:0000256" key="4">
    <source>
        <dbReference type="ARBA" id="ARBA00022448"/>
    </source>
</evidence>
<dbReference type="GeneTree" id="ENSGT00950000182881"/>
<feature type="transmembrane region" description="Helical" evidence="13">
    <location>
        <begin position="569"/>
        <end position="593"/>
    </location>
</feature>
<dbReference type="GO" id="GO:0005829">
    <property type="term" value="C:cytosol"/>
    <property type="evidence" value="ECO:0007669"/>
    <property type="project" value="Ensembl"/>
</dbReference>
<dbReference type="GeneID" id="395474"/>
<evidence type="ECO:0000256" key="3">
    <source>
        <dbReference type="ARBA" id="ARBA00009904"/>
    </source>
</evidence>
<keyword evidence="15" id="KW-1185">Reference proteome</keyword>
<dbReference type="GlyGen" id="A0A1D5P5R9">
    <property type="glycosylation" value="1 site"/>
</dbReference>
<dbReference type="GO" id="GO:0005886">
    <property type="term" value="C:plasma membrane"/>
    <property type="evidence" value="ECO:0000318"/>
    <property type="project" value="GO_Central"/>
</dbReference>
<dbReference type="GO" id="GO:0000220">
    <property type="term" value="C:vacuolar proton-transporting V-type ATPase, V0 domain"/>
    <property type="evidence" value="ECO:0007669"/>
    <property type="project" value="InterPro"/>
</dbReference>
<evidence type="ECO:0000256" key="9">
    <source>
        <dbReference type="ARBA" id="ARBA00023065"/>
    </source>
</evidence>
<dbReference type="Reactome" id="R-GGA-1222556">
    <property type="pathway name" value="ROS and RNS production in phagocytes"/>
</dbReference>
<dbReference type="SMR" id="A0A1D5P5R9"/>
<evidence type="ECO:0000256" key="12">
    <source>
        <dbReference type="ARBA" id="ARBA00029431"/>
    </source>
</evidence>
<protein>
    <recommendedName>
        <fullName evidence="13">V-type proton ATPase subunit a</fullName>
    </recommendedName>
</protein>
<dbReference type="InParanoid" id="A0A1D5P5R9"/>
<keyword evidence="11" id="KW-0968">Cytoplasmic vesicle</keyword>
<dbReference type="Pfam" id="PF01496">
    <property type="entry name" value="V_ATPase_I"/>
    <property type="match status" value="1"/>
</dbReference>
<dbReference type="OrthoDB" id="10264220at2759"/>
<dbReference type="GO" id="GO:0048471">
    <property type="term" value="C:perinuclear region of cytoplasm"/>
    <property type="evidence" value="ECO:0007669"/>
    <property type="project" value="Ensembl"/>
</dbReference>
<dbReference type="InterPro" id="IPR026028">
    <property type="entry name" value="V-type_ATPase_116kDa_su_euka"/>
</dbReference>
<evidence type="ECO:0000256" key="13">
    <source>
        <dbReference type="RuleBase" id="RU361189"/>
    </source>
</evidence>
<feature type="transmembrane region" description="Helical" evidence="13">
    <location>
        <begin position="634"/>
        <end position="658"/>
    </location>
</feature>
<feature type="transmembrane region" description="Helical" evidence="13">
    <location>
        <begin position="401"/>
        <end position="425"/>
    </location>
</feature>
<feature type="transmembrane region" description="Helical" evidence="13">
    <location>
        <begin position="445"/>
        <end position="464"/>
    </location>
</feature>
<comment type="subcellular location">
    <subcellularLocation>
        <location evidence="12">Cytoplasmic vesicle</location>
        <location evidence="12">Clathrin-coated vesicle membrane</location>
        <topology evidence="12">Multi-pass membrane protein</topology>
    </subcellularLocation>
    <subcellularLocation>
        <location evidence="2">Cytoplasmic vesicle</location>
        <location evidence="2">Secretory vesicle</location>
        <location evidence="2">Synaptic vesicle membrane</location>
        <topology evidence="2">Multi-pass membrane protein</topology>
    </subcellularLocation>
    <subcellularLocation>
        <location evidence="1">Melanosome</location>
    </subcellularLocation>
</comment>
<dbReference type="GO" id="GO:0030665">
    <property type="term" value="C:clathrin-coated vesicle membrane"/>
    <property type="evidence" value="ECO:0007669"/>
    <property type="project" value="UniProtKB-SubCell"/>
</dbReference>
<dbReference type="GO" id="GO:0016241">
    <property type="term" value="P:regulation of macroautophagy"/>
    <property type="evidence" value="ECO:0007669"/>
    <property type="project" value="Ensembl"/>
</dbReference>
<accession>A0A1D5P5R9</accession>
<gene>
    <name evidence="14" type="primary">ATP6V0A1</name>
</gene>
<evidence type="ECO:0000313" key="14">
    <source>
        <dbReference type="Ensembl" id="ENSGALP00010030564.1"/>
    </source>
</evidence>
<evidence type="ECO:0000256" key="8">
    <source>
        <dbReference type="ARBA" id="ARBA00023018"/>
    </source>
</evidence>
<evidence type="ECO:0000256" key="2">
    <source>
        <dbReference type="ARBA" id="ARBA00004644"/>
    </source>
</evidence>
<dbReference type="Bgee" id="ENSGALG00000003256">
    <property type="expression patterns" value="Expressed in brain and 13 other cell types or tissues"/>
</dbReference>
<evidence type="ECO:0000256" key="5">
    <source>
        <dbReference type="ARBA" id="ARBA00022692"/>
    </source>
</evidence>
<keyword evidence="5 13" id="KW-0812">Transmembrane</keyword>
<dbReference type="CTD" id="535"/>
<keyword evidence="4 13" id="KW-0813">Transport</keyword>
<dbReference type="AlphaFoldDB" id="A0A1D5P5R9"/>
<dbReference type="GO" id="GO:0005794">
    <property type="term" value="C:Golgi apparatus"/>
    <property type="evidence" value="ECO:0007669"/>
    <property type="project" value="Ensembl"/>
</dbReference>
<dbReference type="GO" id="GO:0016607">
    <property type="term" value="C:nuclear speck"/>
    <property type="evidence" value="ECO:0007669"/>
    <property type="project" value="Ensembl"/>
</dbReference>
<dbReference type="InterPro" id="IPR002490">
    <property type="entry name" value="V-ATPase_116kDa_su"/>
</dbReference>
<organism evidence="14 15">
    <name type="scientific">Gallus gallus</name>
    <name type="common">Chicken</name>
    <dbReference type="NCBI Taxonomy" id="9031"/>
    <lineage>
        <taxon>Eukaryota</taxon>
        <taxon>Metazoa</taxon>
        <taxon>Chordata</taxon>
        <taxon>Craniata</taxon>
        <taxon>Vertebrata</taxon>
        <taxon>Euteleostomi</taxon>
        <taxon>Archelosauria</taxon>
        <taxon>Archosauria</taxon>
        <taxon>Dinosauria</taxon>
        <taxon>Saurischia</taxon>
        <taxon>Theropoda</taxon>
        <taxon>Coelurosauria</taxon>
        <taxon>Aves</taxon>
        <taxon>Neognathae</taxon>
        <taxon>Galloanserae</taxon>
        <taxon>Galliformes</taxon>
        <taxon>Phasianidae</taxon>
        <taxon>Phasianinae</taxon>
        <taxon>Gallus</taxon>
    </lineage>
</organism>
<dbReference type="PANTHER" id="PTHR11629:SF68">
    <property type="entry name" value="V-TYPE PROTON ATPASE 116 KDA SUBUNIT A 1"/>
    <property type="match status" value="1"/>
</dbReference>
<comment type="function">
    <text evidence="13">Essential component of the vacuolar proton pump (V-ATPase), a multimeric enzyme that catalyzes the translocation of protons across the membranes. Required for assembly and activity of the V-ATPase.</text>
</comment>
<dbReference type="GO" id="GO:0007035">
    <property type="term" value="P:vacuolar acidification"/>
    <property type="evidence" value="ECO:0000318"/>
    <property type="project" value="GO_Central"/>
</dbReference>
<keyword evidence="6 13" id="KW-0375">Hydrogen ion transport</keyword>
<dbReference type="Proteomes" id="UP000000539">
    <property type="component" value="Chromosome 27"/>
</dbReference>
<keyword evidence="8" id="KW-0770">Synapse</keyword>
<keyword evidence="7 13" id="KW-1133">Transmembrane helix</keyword>
<keyword evidence="10 13" id="KW-0472">Membrane</keyword>